<feature type="region of interest" description="Disordered" evidence="2">
    <location>
        <begin position="110"/>
        <end position="134"/>
    </location>
</feature>
<keyword evidence="3" id="KW-1133">Transmembrane helix</keyword>
<dbReference type="InterPro" id="IPR000983">
    <property type="entry name" value="Bac_GSPG_pilin"/>
</dbReference>
<organism evidence="4 5">
    <name type="scientific">Uliginosibacterium flavum</name>
    <dbReference type="NCBI Taxonomy" id="1396831"/>
    <lineage>
        <taxon>Bacteria</taxon>
        <taxon>Pseudomonadati</taxon>
        <taxon>Pseudomonadota</taxon>
        <taxon>Betaproteobacteria</taxon>
        <taxon>Rhodocyclales</taxon>
        <taxon>Zoogloeaceae</taxon>
        <taxon>Uliginosibacterium</taxon>
    </lineage>
</organism>
<evidence type="ECO:0000256" key="2">
    <source>
        <dbReference type="SAM" id="MobiDB-lite"/>
    </source>
</evidence>
<keyword evidence="3" id="KW-0472">Membrane</keyword>
<dbReference type="Gene3D" id="3.30.700.10">
    <property type="entry name" value="Glycoprotein, Type 4 Pilin"/>
    <property type="match status" value="1"/>
</dbReference>
<proteinExistence type="predicted"/>
<accession>A0ABV2TIC4</accession>
<dbReference type="PANTHER" id="PTHR30093">
    <property type="entry name" value="GENERAL SECRETION PATHWAY PROTEIN G"/>
    <property type="match status" value="1"/>
</dbReference>
<dbReference type="EMBL" id="JBEWZI010000004">
    <property type="protein sequence ID" value="MET7013649.1"/>
    <property type="molecule type" value="Genomic_DNA"/>
</dbReference>
<dbReference type="PANTHER" id="PTHR30093:SF47">
    <property type="entry name" value="TYPE IV PILUS NON-CORE MINOR PILIN PILE"/>
    <property type="match status" value="1"/>
</dbReference>
<reference evidence="4 5" key="1">
    <citation type="submission" date="2024-07" db="EMBL/GenBank/DDBJ databases">
        <title>Uliginosibacterium flavum JJ3220;KACC:17644.</title>
        <authorList>
            <person name="Kim M.K."/>
        </authorList>
    </citation>
    <scope>NUCLEOTIDE SEQUENCE [LARGE SCALE GENOMIC DNA]</scope>
    <source>
        <strain evidence="4 5">KACC:17644</strain>
    </source>
</reference>
<dbReference type="RefSeq" id="WP_354600112.1">
    <property type="nucleotide sequence ID" value="NZ_JBEWZI010000004.1"/>
</dbReference>
<dbReference type="InterPro" id="IPR012902">
    <property type="entry name" value="N_methyl_site"/>
</dbReference>
<dbReference type="PROSITE" id="PS00409">
    <property type="entry name" value="PROKAR_NTER_METHYL"/>
    <property type="match status" value="1"/>
</dbReference>
<dbReference type="NCBIfam" id="TIGR02532">
    <property type="entry name" value="IV_pilin_GFxxxE"/>
    <property type="match status" value="1"/>
</dbReference>
<gene>
    <name evidence="4" type="ORF">ABXR19_05570</name>
</gene>
<sequence>MHQRGRGFTLIEIVIVVAIIGILVSVAVPVASLVNQRARESELRLALRQIRSAIDAYKEAADAGLIAKGADESGYPRSLDELVGGKADITQASGRQIYFLRRLPRDPMNPERALPAASTWGQRSYASPPDNPQAGKDVFDVYSLSDKVGLNDVAFREW</sequence>
<comment type="caution">
    <text evidence="4">The sequence shown here is derived from an EMBL/GenBank/DDBJ whole genome shotgun (WGS) entry which is preliminary data.</text>
</comment>
<evidence type="ECO:0000256" key="1">
    <source>
        <dbReference type="ARBA" id="ARBA00022481"/>
    </source>
</evidence>
<dbReference type="InterPro" id="IPR045584">
    <property type="entry name" value="Pilin-like"/>
</dbReference>
<evidence type="ECO:0000256" key="3">
    <source>
        <dbReference type="SAM" id="Phobius"/>
    </source>
</evidence>
<keyword evidence="1" id="KW-0488">Methylation</keyword>
<dbReference type="PRINTS" id="PR00813">
    <property type="entry name" value="BCTERIALGSPG"/>
</dbReference>
<protein>
    <submittedName>
        <fullName evidence="4">Prepilin-type N-terminal cleavage/methylation domain-containing protein</fullName>
    </submittedName>
</protein>
<dbReference type="Pfam" id="PF07963">
    <property type="entry name" value="N_methyl"/>
    <property type="match status" value="1"/>
</dbReference>
<keyword evidence="5" id="KW-1185">Reference proteome</keyword>
<dbReference type="SUPFAM" id="SSF54523">
    <property type="entry name" value="Pili subunits"/>
    <property type="match status" value="1"/>
</dbReference>
<keyword evidence="3" id="KW-0812">Transmembrane</keyword>
<evidence type="ECO:0000313" key="4">
    <source>
        <dbReference type="EMBL" id="MET7013649.1"/>
    </source>
</evidence>
<dbReference type="Proteomes" id="UP001549691">
    <property type="component" value="Unassembled WGS sequence"/>
</dbReference>
<evidence type="ECO:0000313" key="5">
    <source>
        <dbReference type="Proteomes" id="UP001549691"/>
    </source>
</evidence>
<feature type="transmembrane region" description="Helical" evidence="3">
    <location>
        <begin position="13"/>
        <end position="34"/>
    </location>
</feature>
<name>A0ABV2TIC4_9RHOO</name>